<dbReference type="PANTHER" id="PTHR44196">
    <property type="entry name" value="DEHYDROGENASE/REDUCTASE SDR FAMILY MEMBER 7B"/>
    <property type="match status" value="1"/>
</dbReference>
<evidence type="ECO:0000256" key="1">
    <source>
        <dbReference type="ARBA" id="ARBA00006484"/>
    </source>
</evidence>
<dbReference type="InterPro" id="IPR057326">
    <property type="entry name" value="KR_dom"/>
</dbReference>
<evidence type="ECO:0000313" key="5">
    <source>
        <dbReference type="Proteomes" id="UP001204142"/>
    </source>
</evidence>
<dbReference type="EMBL" id="JANIGO010000001">
    <property type="protein sequence ID" value="MCQ8894917.1"/>
    <property type="molecule type" value="Genomic_DNA"/>
</dbReference>
<evidence type="ECO:0000256" key="2">
    <source>
        <dbReference type="ARBA" id="ARBA00023002"/>
    </source>
</evidence>
<dbReference type="Proteomes" id="UP001204142">
    <property type="component" value="Unassembled WGS sequence"/>
</dbReference>
<organism evidence="4 5">
    <name type="scientific">Limnobacter humi</name>
    <dbReference type="NCBI Taxonomy" id="1778671"/>
    <lineage>
        <taxon>Bacteria</taxon>
        <taxon>Pseudomonadati</taxon>
        <taxon>Pseudomonadota</taxon>
        <taxon>Betaproteobacteria</taxon>
        <taxon>Burkholderiales</taxon>
        <taxon>Burkholderiaceae</taxon>
        <taxon>Limnobacter</taxon>
    </lineage>
</organism>
<comment type="caution">
    <text evidence="4">The sequence shown here is derived from an EMBL/GenBank/DDBJ whole genome shotgun (WGS) entry which is preliminary data.</text>
</comment>
<dbReference type="SMART" id="SM00822">
    <property type="entry name" value="PKS_KR"/>
    <property type="match status" value="1"/>
</dbReference>
<name>A0ABT1WBM1_9BURK</name>
<dbReference type="InterPro" id="IPR036291">
    <property type="entry name" value="NAD(P)-bd_dom_sf"/>
</dbReference>
<gene>
    <name evidence="4" type="ORF">NQT62_00500</name>
</gene>
<feature type="domain" description="Ketoreductase" evidence="3">
    <location>
        <begin position="13"/>
        <end position="193"/>
    </location>
</feature>
<evidence type="ECO:0000313" key="4">
    <source>
        <dbReference type="EMBL" id="MCQ8894917.1"/>
    </source>
</evidence>
<keyword evidence="5" id="KW-1185">Reference proteome</keyword>
<protein>
    <submittedName>
        <fullName evidence="4">SDR family NAD(P)-dependent oxidoreductase</fullName>
    </submittedName>
</protein>
<dbReference type="PANTHER" id="PTHR44196:SF1">
    <property type="entry name" value="DEHYDROGENASE_REDUCTASE SDR FAMILY MEMBER 7B"/>
    <property type="match status" value="1"/>
</dbReference>
<dbReference type="RefSeq" id="WP_256762565.1">
    <property type="nucleotide sequence ID" value="NZ_JANIGO010000001.1"/>
</dbReference>
<sequence>MALNRPITDWKGKRVWLVGASTGIGEALARQLDAQGCQQVLSARSADKLAALAKDLNQAMAVPVDIADEHAVEQAARVALQYLEGIDLVVLMAGTYAEMAIENFDLTEVKRQVNVNLNGTLHVLAQVLPVVMQQRAGHIAVVSSVAGYRGLPNSLAYGPTKAALINLAEALYVELKPHGVGVSLINPGFVDTPLTRKNTFPMPFIIGADKAASEIIYGLEAGEFETHFPKTFTRSLRAMRLMPYSLYFSAVKRFAKTQPPGTD</sequence>
<comment type="similarity">
    <text evidence="1">Belongs to the short-chain dehydrogenases/reductases (SDR) family.</text>
</comment>
<dbReference type="SUPFAM" id="SSF51735">
    <property type="entry name" value="NAD(P)-binding Rossmann-fold domains"/>
    <property type="match status" value="1"/>
</dbReference>
<keyword evidence="2" id="KW-0560">Oxidoreductase</keyword>
<proteinExistence type="inferred from homology"/>
<dbReference type="PRINTS" id="PR00081">
    <property type="entry name" value="GDHRDH"/>
</dbReference>
<evidence type="ECO:0000259" key="3">
    <source>
        <dbReference type="SMART" id="SM00822"/>
    </source>
</evidence>
<dbReference type="InterPro" id="IPR002347">
    <property type="entry name" value="SDR_fam"/>
</dbReference>
<reference evidence="4 5" key="1">
    <citation type="submission" date="2022-07" db="EMBL/GenBank/DDBJ databases">
        <authorList>
            <person name="Xamxidin M."/>
            <person name="Wu M."/>
        </authorList>
    </citation>
    <scope>NUCLEOTIDE SEQUENCE [LARGE SCALE GENOMIC DNA]</scope>
    <source>
        <strain evidence="4 5">NBRC 111650</strain>
    </source>
</reference>
<dbReference type="Pfam" id="PF00106">
    <property type="entry name" value="adh_short"/>
    <property type="match status" value="1"/>
</dbReference>
<dbReference type="Gene3D" id="3.40.50.720">
    <property type="entry name" value="NAD(P)-binding Rossmann-like Domain"/>
    <property type="match status" value="1"/>
</dbReference>
<accession>A0ABT1WBM1</accession>